<dbReference type="Proteomes" id="UP000324091">
    <property type="component" value="Chromosome 19"/>
</dbReference>
<gene>
    <name evidence="2" type="ORF">D4764_19G0006060</name>
</gene>
<dbReference type="EMBL" id="RHFK02000011">
    <property type="protein sequence ID" value="TWW68808.1"/>
    <property type="molecule type" value="Genomic_DNA"/>
</dbReference>
<evidence type="ECO:0000313" key="2">
    <source>
        <dbReference type="EMBL" id="TWW68808.1"/>
    </source>
</evidence>
<name>A0A5C6NQ27_9TELE</name>
<reference evidence="2 3" key="1">
    <citation type="submission" date="2019-04" db="EMBL/GenBank/DDBJ databases">
        <title>Chromosome genome assembly for Takifugu flavidus.</title>
        <authorList>
            <person name="Xiao S."/>
        </authorList>
    </citation>
    <scope>NUCLEOTIDE SEQUENCE [LARGE SCALE GENOMIC DNA]</scope>
    <source>
        <strain evidence="2">HTHZ2018</strain>
        <tissue evidence="2">Muscle</tissue>
    </source>
</reference>
<accession>A0A5C6NQ27</accession>
<sequence>MERMKWRKVLKDDRMWFHPPEVPGVVGKTVPLADSFFWRPVGLPDMADSLSDSQHIERHVTKRDLSHYARRFTVRAQKVRHTERTGGNGCEPGPSVPGQ</sequence>
<comment type="caution">
    <text evidence="2">The sequence shown here is derived from an EMBL/GenBank/DDBJ whole genome shotgun (WGS) entry which is preliminary data.</text>
</comment>
<feature type="region of interest" description="Disordered" evidence="1">
    <location>
        <begin position="78"/>
        <end position="99"/>
    </location>
</feature>
<dbReference type="AlphaFoldDB" id="A0A5C6NQ27"/>
<evidence type="ECO:0000313" key="3">
    <source>
        <dbReference type="Proteomes" id="UP000324091"/>
    </source>
</evidence>
<protein>
    <submittedName>
        <fullName evidence="2">Uncharacterized protein</fullName>
    </submittedName>
</protein>
<organism evidence="2 3">
    <name type="scientific">Takifugu flavidus</name>
    <name type="common">sansaifugu</name>
    <dbReference type="NCBI Taxonomy" id="433684"/>
    <lineage>
        <taxon>Eukaryota</taxon>
        <taxon>Metazoa</taxon>
        <taxon>Chordata</taxon>
        <taxon>Craniata</taxon>
        <taxon>Vertebrata</taxon>
        <taxon>Euteleostomi</taxon>
        <taxon>Actinopterygii</taxon>
        <taxon>Neopterygii</taxon>
        <taxon>Teleostei</taxon>
        <taxon>Neoteleostei</taxon>
        <taxon>Acanthomorphata</taxon>
        <taxon>Eupercaria</taxon>
        <taxon>Tetraodontiformes</taxon>
        <taxon>Tetradontoidea</taxon>
        <taxon>Tetraodontidae</taxon>
        <taxon>Takifugu</taxon>
    </lineage>
</organism>
<evidence type="ECO:0000256" key="1">
    <source>
        <dbReference type="SAM" id="MobiDB-lite"/>
    </source>
</evidence>
<keyword evidence="3" id="KW-1185">Reference proteome</keyword>
<proteinExistence type="predicted"/>